<dbReference type="GO" id="GO:0140359">
    <property type="term" value="F:ABC-type transporter activity"/>
    <property type="evidence" value="ECO:0007669"/>
    <property type="project" value="InterPro"/>
</dbReference>
<keyword evidence="19" id="KW-0482">Metalloprotease</keyword>
<dbReference type="InterPro" id="IPR003439">
    <property type="entry name" value="ABC_transporter-like_ATP-bd"/>
</dbReference>
<evidence type="ECO:0000256" key="18">
    <source>
        <dbReference type="ARBA" id="ARBA00022989"/>
    </source>
</evidence>
<comment type="caution">
    <text evidence="26">The sequence shown here is derived from an EMBL/GenBank/DDBJ whole genome shotgun (WGS) entry which is preliminary data.</text>
</comment>
<feature type="domain" description="ABC transmembrane type-1" evidence="25">
    <location>
        <begin position="771"/>
        <end position="1012"/>
    </location>
</feature>
<dbReference type="InterPro" id="IPR027417">
    <property type="entry name" value="P-loop_NTPase"/>
</dbReference>
<evidence type="ECO:0000256" key="10">
    <source>
        <dbReference type="ARBA" id="ARBA00022490"/>
    </source>
</evidence>
<evidence type="ECO:0000256" key="5">
    <source>
        <dbReference type="ARBA" id="ARBA00010200"/>
    </source>
</evidence>
<dbReference type="Pfam" id="PF00005">
    <property type="entry name" value="ABC_tran"/>
    <property type="match status" value="1"/>
</dbReference>
<keyword evidence="9" id="KW-0813">Transport</keyword>
<keyword evidence="15" id="KW-0378">Hydrolase</keyword>
<dbReference type="InterPro" id="IPR036640">
    <property type="entry name" value="ABC1_TM_sf"/>
</dbReference>
<dbReference type="EC" id="3.4.14.4" evidence="6"/>
<evidence type="ECO:0000256" key="7">
    <source>
        <dbReference type="ARBA" id="ARBA00014713"/>
    </source>
</evidence>
<keyword evidence="8" id="KW-0031">Aminopeptidase</keyword>
<evidence type="ECO:0000256" key="14">
    <source>
        <dbReference type="ARBA" id="ARBA00022741"/>
    </source>
</evidence>
<feature type="transmembrane region" description="Helical" evidence="23">
    <location>
        <begin position="770"/>
        <end position="793"/>
    </location>
</feature>
<dbReference type="SUPFAM" id="SSF52540">
    <property type="entry name" value="P-loop containing nucleoside triphosphate hydrolases"/>
    <property type="match status" value="1"/>
</dbReference>
<evidence type="ECO:0000256" key="13">
    <source>
        <dbReference type="ARBA" id="ARBA00022723"/>
    </source>
</evidence>
<evidence type="ECO:0000256" key="22">
    <source>
        <dbReference type="ARBA" id="ARBA00032119"/>
    </source>
</evidence>
<dbReference type="GO" id="GO:0046872">
    <property type="term" value="F:metal ion binding"/>
    <property type="evidence" value="ECO:0007669"/>
    <property type="project" value="UniProtKB-KW"/>
</dbReference>
<dbReference type="PANTHER" id="PTHR23422:SF11">
    <property type="entry name" value="DIPEPTIDYL PEPTIDASE 3"/>
    <property type="match status" value="1"/>
</dbReference>
<protein>
    <recommendedName>
        <fullName evidence="7">Dipeptidyl peptidase 3</fullName>
        <ecNumber evidence="6">3.4.14.4</ecNumber>
    </recommendedName>
    <alternativeName>
        <fullName evidence="21">Dipeptidyl aminopeptidase III</fullName>
    </alternativeName>
    <alternativeName>
        <fullName evidence="22">Dipeptidyl peptidase III</fullName>
    </alternativeName>
</protein>
<comment type="similarity">
    <text evidence="5">Belongs to the peptidase M49 family.</text>
</comment>
<feature type="transmembrane region" description="Helical" evidence="23">
    <location>
        <begin position="717"/>
        <end position="743"/>
    </location>
</feature>
<dbReference type="InterPro" id="IPR017871">
    <property type="entry name" value="ABC_transporter-like_CS"/>
</dbReference>
<evidence type="ECO:0000256" key="9">
    <source>
        <dbReference type="ARBA" id="ARBA00022448"/>
    </source>
</evidence>
<evidence type="ECO:0000256" key="2">
    <source>
        <dbReference type="ARBA" id="ARBA00001947"/>
    </source>
</evidence>
<keyword evidence="12 23" id="KW-0812">Transmembrane</keyword>
<evidence type="ECO:0000256" key="4">
    <source>
        <dbReference type="ARBA" id="ARBA00004496"/>
    </source>
</evidence>
<keyword evidence="14" id="KW-0547">Nucleotide-binding</keyword>
<comment type="subcellular location">
    <subcellularLocation>
        <location evidence="4">Cytoplasm</location>
    </subcellularLocation>
    <subcellularLocation>
        <location evidence="3">Membrane</location>
        <topology evidence="3">Multi-pass membrane protein</topology>
    </subcellularLocation>
</comment>
<dbReference type="Gene3D" id="1.20.1560.10">
    <property type="entry name" value="ABC transporter type 1, transmembrane domain"/>
    <property type="match status" value="1"/>
</dbReference>
<dbReference type="Proteomes" id="UP000669133">
    <property type="component" value="Unassembled WGS sequence"/>
</dbReference>
<evidence type="ECO:0000259" key="25">
    <source>
        <dbReference type="PROSITE" id="PS50929"/>
    </source>
</evidence>
<keyword evidence="18 23" id="KW-1133">Transmembrane helix</keyword>
<evidence type="ECO:0000256" key="6">
    <source>
        <dbReference type="ARBA" id="ARBA00012063"/>
    </source>
</evidence>
<keyword evidence="20 23" id="KW-0472">Membrane</keyword>
<reference evidence="26 27" key="1">
    <citation type="submission" date="2020-12" db="EMBL/GenBank/DDBJ databases">
        <title>Effect of drift, selection, and recombination on the evolution of hybrid genomes in Candida yeast pathogens.</title>
        <authorList>
            <person name="Mixao V."/>
            <person name="Ksiezopolska E."/>
            <person name="Saus E."/>
            <person name="Boekhout T."/>
            <person name="Gacser A."/>
            <person name="Gabaldon T."/>
        </authorList>
    </citation>
    <scope>NUCLEOTIDE SEQUENCE [LARGE SCALE GENOMIC DNA]</scope>
    <source>
        <strain evidence="26 27">BP57</strain>
    </source>
</reference>
<dbReference type="EMBL" id="JAEOAQ010000002">
    <property type="protein sequence ID" value="KAG5419989.1"/>
    <property type="molecule type" value="Genomic_DNA"/>
</dbReference>
<dbReference type="GO" id="GO:0005524">
    <property type="term" value="F:ATP binding"/>
    <property type="evidence" value="ECO:0007669"/>
    <property type="project" value="UniProtKB-KW"/>
</dbReference>
<evidence type="ECO:0000256" key="8">
    <source>
        <dbReference type="ARBA" id="ARBA00022438"/>
    </source>
</evidence>
<dbReference type="FunFam" id="3.30.540.30:FF:000002">
    <property type="entry name" value="Dipeptidyl peptidase 3"/>
    <property type="match status" value="1"/>
</dbReference>
<accession>A0A8H8DBN5</accession>
<keyword evidence="13" id="KW-0479">Metal-binding</keyword>
<evidence type="ECO:0000256" key="17">
    <source>
        <dbReference type="ARBA" id="ARBA00022840"/>
    </source>
</evidence>
<evidence type="ECO:0000256" key="23">
    <source>
        <dbReference type="SAM" id="Phobius"/>
    </source>
</evidence>
<feature type="domain" description="ABC transporter" evidence="24">
    <location>
        <begin position="1045"/>
        <end position="1290"/>
    </location>
</feature>
<dbReference type="Pfam" id="PF00664">
    <property type="entry name" value="ABC_membrane"/>
    <property type="match status" value="1"/>
</dbReference>
<dbReference type="Gene3D" id="3.30.540.30">
    <property type="match status" value="3"/>
</dbReference>
<keyword evidence="10" id="KW-0963">Cytoplasm</keyword>
<name>A0A8H8DBN5_9ASCO</name>
<dbReference type="InterPro" id="IPR003593">
    <property type="entry name" value="AAA+_ATPase"/>
</dbReference>
<evidence type="ECO:0000313" key="26">
    <source>
        <dbReference type="EMBL" id="KAG5419989.1"/>
    </source>
</evidence>
<dbReference type="FunFam" id="3.30.540.30:FF:000001">
    <property type="entry name" value="Dipeptidyl peptidase 3"/>
    <property type="match status" value="1"/>
</dbReference>
<dbReference type="PROSITE" id="PS50893">
    <property type="entry name" value="ABC_TRANSPORTER_2"/>
    <property type="match status" value="1"/>
</dbReference>
<dbReference type="GeneID" id="93650498"/>
<dbReference type="PANTHER" id="PTHR23422">
    <property type="entry name" value="DIPEPTIDYL PEPTIDASE III-RELATED"/>
    <property type="match status" value="1"/>
</dbReference>
<evidence type="ECO:0000256" key="19">
    <source>
        <dbReference type="ARBA" id="ARBA00023049"/>
    </source>
</evidence>
<dbReference type="PROSITE" id="PS50929">
    <property type="entry name" value="ABC_TM1F"/>
    <property type="match status" value="1"/>
</dbReference>
<feature type="transmembrane region" description="Helical" evidence="23">
    <location>
        <begin position="868"/>
        <end position="887"/>
    </location>
</feature>
<keyword evidence="17" id="KW-0067">ATP-binding</keyword>
<dbReference type="PROSITE" id="PS00211">
    <property type="entry name" value="ABC_TRANSPORTER_1"/>
    <property type="match status" value="1"/>
</dbReference>
<dbReference type="GO" id="GO:0006508">
    <property type="term" value="P:proteolysis"/>
    <property type="evidence" value="ECO:0007669"/>
    <property type="project" value="UniProtKB-KW"/>
</dbReference>
<dbReference type="FunFam" id="3.40.50.300:FF:001371">
    <property type="entry name" value="ABC transporter ATP-binding protein"/>
    <property type="match status" value="1"/>
</dbReference>
<dbReference type="CDD" id="cd18573">
    <property type="entry name" value="ABC_6TM_ABCB10_like"/>
    <property type="match status" value="1"/>
</dbReference>
<evidence type="ECO:0000256" key="21">
    <source>
        <dbReference type="ARBA" id="ARBA00031288"/>
    </source>
</evidence>
<sequence>MSTELFYADSEAPIVLLSAKKHFDQLSSPNLQKYAHHLSRASYHGSRAVLDSVSPESPYIFDMILLIHEKLNKPHTNEEYVERLTGVEPQDVTFYLEYAAQFLENLGNYKSFGDRKFIPRIGKDKFRRLIEKVNDQGVSDLYNKVEQQIYDTERGLLGYPDHGLLSNYYPNSANITKAEIDAVNKALSSAGLMPENTRVVKNDDKSFTILVASADSTNIYSDLDLKTQDGAKITFQFGDHAKHFVKIVEEFEKALPYVANETQKKLISYYIESFKTGSMAAHKKSQIEWVKDLKPEVESNIGFIETYRDPAGVRGEWEGLVAMVNHERTAKFSQLVENAGKFIAQLPWDKFYEKDTFTPPDFTSLEVLTFAGSGVPAGINIPNYDDVRLNYGFKNVSLGNVLSANPKNPKKEEIITFIDDQDLFKKWRDDSFEVQVGLHELLGHGSGKLLQETEPGKFNFDNSKSKTYYKPNETWAGVFGANSGSYEECRAELVALYLILKDPTHVLPIFGINDKKDQESVMYIGSLLMIRAGLLGLEYWDPEAKKWGQPHMQARFSIMKQLHKANVFEFNYSKPDYSDLKIVVDKSKLHDGTAVDALADFLGNLHVYKSTANVTEGLKYYLEKSNVEDDYAKFRDIVIKEKKPRKILIQANTVLKEDGSVELIEYEESETDLAKLKKKEIKQEENKQFSQSDKKTFRENMKTIGRILKLGKSDWKLFLLAITFILCAVLYPTTAVKLVGALLDSFNSGTRNENGELMVWGYTARTIFEFMVPFMCLSAVCFWARIWVLKLLGERLVARLRAKVMKSLLRHDSKFYDNDKNKVGDLISRLSSDAYVVSKSITGNLPDGLKNLLFGVISSYMMYSINPMLFGVMLLISPPITIGSVWYGEKIRKLSTKLQNASAGLTKVSEETLNAVRLVKAFTGEQKELNKYSARIRNVVKVAKQEAFAQSNYSVSIYTLYHAGYLSCVALGVWLMQKGQMSAGDVVAFTMYSEFFNSALYSLTTTYLELMKGAGAGVKLFNLIDYKSDVDPINGEKAGNLQNQVEFRDVTFSYPTRPNDKVFDHCSFTIASSTSTCIVAPSGAGKSTVAALLLRSYNIQGGEILIGGENIKDIQVRDLRRHVIGIVQQEPILLSGTILENIVYGLTAKQVRQLTMDDIIEVCKQANCHDFIESFPEKYDTIIGSRGASLSGGQKQRIAIARALIKRPKILILDEATSALDSKSESLINETLKNLTSQGKMTIISIAHRLSTISKSEFVVVLGKNGQVVEHGRFVELFSDPNSELSKLLDESTNKQDEDKIDEEEADEIEHANYEAEKIEQDQRDFGKLEHLRIMIDSLPEELKDQLIEEITLDAKKKIQNMDSVTLRGNDLKM</sequence>
<evidence type="ECO:0000256" key="12">
    <source>
        <dbReference type="ARBA" id="ARBA00022692"/>
    </source>
</evidence>
<evidence type="ECO:0000313" key="27">
    <source>
        <dbReference type="Proteomes" id="UP000669133"/>
    </source>
</evidence>
<dbReference type="SUPFAM" id="SSF90123">
    <property type="entry name" value="ABC transporter transmembrane region"/>
    <property type="match status" value="1"/>
</dbReference>
<dbReference type="GO" id="GO:0004177">
    <property type="term" value="F:aminopeptidase activity"/>
    <property type="evidence" value="ECO:0007669"/>
    <property type="project" value="UniProtKB-KW"/>
</dbReference>
<evidence type="ECO:0000256" key="15">
    <source>
        <dbReference type="ARBA" id="ARBA00022801"/>
    </source>
</evidence>
<evidence type="ECO:0000259" key="24">
    <source>
        <dbReference type="PROSITE" id="PS50893"/>
    </source>
</evidence>
<comment type="catalytic activity">
    <reaction evidence="1">
        <text>Release of an N-terminal dipeptide from a peptide comprising four or more residues, with broad specificity. Also acts on dipeptidyl 2-naphthylamides.</text>
        <dbReference type="EC" id="3.4.14.4"/>
    </reaction>
</comment>
<keyword evidence="27" id="KW-1185">Reference proteome</keyword>
<dbReference type="GO" id="GO:0008237">
    <property type="term" value="F:metallopeptidase activity"/>
    <property type="evidence" value="ECO:0007669"/>
    <property type="project" value="UniProtKB-KW"/>
</dbReference>
<dbReference type="GO" id="GO:0016020">
    <property type="term" value="C:membrane"/>
    <property type="evidence" value="ECO:0007669"/>
    <property type="project" value="UniProtKB-SubCell"/>
</dbReference>
<gene>
    <name evidence="26" type="ORF">I9W82_001869</name>
</gene>
<evidence type="ECO:0000256" key="20">
    <source>
        <dbReference type="ARBA" id="ARBA00023136"/>
    </source>
</evidence>
<evidence type="ECO:0000256" key="11">
    <source>
        <dbReference type="ARBA" id="ARBA00022670"/>
    </source>
</evidence>
<evidence type="ECO:0000256" key="16">
    <source>
        <dbReference type="ARBA" id="ARBA00022833"/>
    </source>
</evidence>
<comment type="cofactor">
    <cofactor evidence="2">
        <name>Zn(2+)</name>
        <dbReference type="ChEBI" id="CHEBI:29105"/>
    </cofactor>
</comment>
<organism evidence="26 27">
    <name type="scientific">Candida metapsilosis</name>
    <dbReference type="NCBI Taxonomy" id="273372"/>
    <lineage>
        <taxon>Eukaryota</taxon>
        <taxon>Fungi</taxon>
        <taxon>Dikarya</taxon>
        <taxon>Ascomycota</taxon>
        <taxon>Saccharomycotina</taxon>
        <taxon>Pichiomycetes</taxon>
        <taxon>Debaryomycetaceae</taxon>
        <taxon>Candida/Lodderomyces clade</taxon>
        <taxon>Candida</taxon>
    </lineage>
</organism>
<evidence type="ECO:0000256" key="3">
    <source>
        <dbReference type="ARBA" id="ARBA00004141"/>
    </source>
</evidence>
<dbReference type="Pfam" id="PF03571">
    <property type="entry name" value="Peptidase_M49"/>
    <property type="match status" value="1"/>
</dbReference>
<dbReference type="GO" id="GO:0008239">
    <property type="term" value="F:dipeptidyl-peptidase activity"/>
    <property type="evidence" value="ECO:0007669"/>
    <property type="project" value="UniProtKB-EC"/>
</dbReference>
<evidence type="ECO:0000256" key="1">
    <source>
        <dbReference type="ARBA" id="ARBA00001336"/>
    </source>
</evidence>
<dbReference type="SMART" id="SM00382">
    <property type="entry name" value="AAA"/>
    <property type="match status" value="1"/>
</dbReference>
<dbReference type="GO" id="GO:0016887">
    <property type="term" value="F:ATP hydrolysis activity"/>
    <property type="evidence" value="ECO:0007669"/>
    <property type="project" value="InterPro"/>
</dbReference>
<dbReference type="OrthoDB" id="4694525at2759"/>
<keyword evidence="16" id="KW-0862">Zinc</keyword>
<proteinExistence type="inferred from homology"/>
<dbReference type="RefSeq" id="XP_067549105.1">
    <property type="nucleotide sequence ID" value="XM_067690661.1"/>
</dbReference>
<dbReference type="GO" id="GO:0005737">
    <property type="term" value="C:cytoplasm"/>
    <property type="evidence" value="ECO:0007669"/>
    <property type="project" value="UniProtKB-SubCell"/>
</dbReference>
<dbReference type="InterPro" id="IPR011527">
    <property type="entry name" value="ABC1_TM_dom"/>
</dbReference>
<dbReference type="Gene3D" id="3.40.50.300">
    <property type="entry name" value="P-loop containing nucleotide triphosphate hydrolases"/>
    <property type="match status" value="1"/>
</dbReference>
<keyword evidence="11" id="KW-0645">Protease</keyword>
<dbReference type="InterPro" id="IPR039461">
    <property type="entry name" value="Peptidase_M49"/>
</dbReference>